<evidence type="ECO:0000256" key="1">
    <source>
        <dbReference type="SAM" id="MobiDB-lite"/>
    </source>
</evidence>
<proteinExistence type="predicted"/>
<dbReference type="InterPro" id="IPR057704">
    <property type="entry name" value="DUF7944"/>
</dbReference>
<gene>
    <name evidence="4" type="ORF">RFH51_09865</name>
</gene>
<feature type="region of interest" description="Disordered" evidence="1">
    <location>
        <begin position="109"/>
        <end position="131"/>
    </location>
</feature>
<dbReference type="AlphaFoldDB" id="A0AAW8JJL6"/>
<dbReference type="EMBL" id="JAVIDA010000011">
    <property type="protein sequence ID" value="MDQ9071766.1"/>
    <property type="molecule type" value="Genomic_DNA"/>
</dbReference>
<evidence type="ECO:0000256" key="2">
    <source>
        <dbReference type="SAM" id="SignalP"/>
    </source>
</evidence>
<keyword evidence="2" id="KW-0732">Signal</keyword>
<reference evidence="4" key="1">
    <citation type="submission" date="2023-08" db="EMBL/GenBank/DDBJ databases">
        <title>Emergence of clinically-relevant ST2 carbapenem-resistant Acinetobacter baumannii strains in hospital sewages in Zhejiang, East of China.</title>
        <authorList>
            <person name="Kaichao C."/>
            <person name="Zhang R."/>
        </authorList>
    </citation>
    <scope>NUCLEOTIDE SEQUENCE</scope>
    <source>
        <strain evidence="4">M-SY-60</strain>
    </source>
</reference>
<name>A0AAW8JJL6_9GAMM</name>
<comment type="caution">
    <text evidence="4">The sequence shown here is derived from an EMBL/GenBank/DDBJ whole genome shotgun (WGS) entry which is preliminary data.</text>
</comment>
<accession>A0AAW8JJL6</accession>
<feature type="compositionally biased region" description="Basic and acidic residues" evidence="1">
    <location>
        <begin position="109"/>
        <end position="123"/>
    </location>
</feature>
<dbReference type="NCBIfam" id="NF047330">
    <property type="entry name" value="MCR_0457_fam"/>
    <property type="match status" value="1"/>
</dbReference>
<evidence type="ECO:0000313" key="4">
    <source>
        <dbReference type="EMBL" id="MDQ9071766.1"/>
    </source>
</evidence>
<dbReference type="Pfam" id="PF25642">
    <property type="entry name" value="DUF7944"/>
    <property type="match status" value="1"/>
</dbReference>
<feature type="domain" description="DUF7944" evidence="3">
    <location>
        <begin position="45"/>
        <end position="126"/>
    </location>
</feature>
<evidence type="ECO:0000259" key="3">
    <source>
        <dbReference type="Pfam" id="PF25642"/>
    </source>
</evidence>
<feature type="signal peptide" evidence="2">
    <location>
        <begin position="1"/>
        <end position="25"/>
    </location>
</feature>
<protein>
    <recommendedName>
        <fullName evidence="3">DUF7944 domain-containing protein</fullName>
    </recommendedName>
</protein>
<organism evidence="4 5">
    <name type="scientific">Acinetobacter gerneri</name>
    <dbReference type="NCBI Taxonomy" id="202952"/>
    <lineage>
        <taxon>Bacteria</taxon>
        <taxon>Pseudomonadati</taxon>
        <taxon>Pseudomonadota</taxon>
        <taxon>Gammaproteobacteria</taxon>
        <taxon>Moraxellales</taxon>
        <taxon>Moraxellaceae</taxon>
        <taxon>Acinetobacter</taxon>
    </lineage>
</organism>
<feature type="chain" id="PRO_5043992782" description="DUF7944 domain-containing protein" evidence="2">
    <location>
        <begin position="26"/>
        <end position="131"/>
    </location>
</feature>
<evidence type="ECO:0000313" key="5">
    <source>
        <dbReference type="Proteomes" id="UP001243195"/>
    </source>
</evidence>
<dbReference type="RefSeq" id="WP_277090790.1">
    <property type="nucleotide sequence ID" value="NZ_JAKVJG010000006.1"/>
</dbReference>
<dbReference type="Proteomes" id="UP001243195">
    <property type="component" value="Unassembled WGS sequence"/>
</dbReference>
<sequence length="131" mass="14357">MQLKLAKLMAVGLLSTSFLIPQAFAASQKTKSDEENIDVTQIQVTKEELAAIYVLSEICPKLQGKSDKFDAGLGRLTKEYMPNEKNPVSALKSLSKQAAFQSALKEARSDAKKAGDKNNKEICEDVSNYQS</sequence>